<evidence type="ECO:0000256" key="1">
    <source>
        <dbReference type="ARBA" id="ARBA00023125"/>
    </source>
</evidence>
<keyword evidence="5" id="KW-1185">Reference proteome</keyword>
<dbReference type="Pfam" id="PF13102">
    <property type="entry name" value="Phage_int_SAM_5"/>
    <property type="match status" value="1"/>
</dbReference>
<dbReference type="Proteomes" id="UP000199643">
    <property type="component" value="Unassembled WGS sequence"/>
</dbReference>
<feature type="domain" description="Arm DNA-binding" evidence="3">
    <location>
        <begin position="2"/>
        <end position="60"/>
    </location>
</feature>
<dbReference type="STRING" id="405671.SAMN05421827_1412"/>
<evidence type="ECO:0000259" key="2">
    <source>
        <dbReference type="Pfam" id="PF13102"/>
    </source>
</evidence>
<dbReference type="InterPro" id="IPR035386">
    <property type="entry name" value="Arm-DNA-bind_5"/>
</dbReference>
<feature type="domain" description="Phage integrase SAM-like" evidence="2">
    <location>
        <begin position="72"/>
        <end position="178"/>
    </location>
</feature>
<dbReference type="InterPro" id="IPR010998">
    <property type="entry name" value="Integrase_recombinase_N"/>
</dbReference>
<evidence type="ECO:0000313" key="5">
    <source>
        <dbReference type="Proteomes" id="UP000199643"/>
    </source>
</evidence>
<dbReference type="EMBL" id="FNCH01000041">
    <property type="protein sequence ID" value="SDH70644.1"/>
    <property type="molecule type" value="Genomic_DNA"/>
</dbReference>
<organism evidence="4 5">
    <name type="scientific">Pedobacter terrae</name>
    <dbReference type="NCBI Taxonomy" id="405671"/>
    <lineage>
        <taxon>Bacteria</taxon>
        <taxon>Pseudomonadati</taxon>
        <taxon>Bacteroidota</taxon>
        <taxon>Sphingobacteriia</taxon>
        <taxon>Sphingobacteriales</taxon>
        <taxon>Sphingobacteriaceae</taxon>
        <taxon>Pedobacter</taxon>
    </lineage>
</organism>
<evidence type="ECO:0000313" key="4">
    <source>
        <dbReference type="EMBL" id="SDH70644.1"/>
    </source>
</evidence>
<protein>
    <submittedName>
        <fullName evidence="4">Phage integrase SAM-like domain-containing protein</fullName>
    </submittedName>
</protein>
<gene>
    <name evidence="4" type="ORF">SAMN05421827_1412</name>
</gene>
<keyword evidence="1" id="KW-0238">DNA-binding</keyword>
<dbReference type="AlphaFoldDB" id="A0A1G8EL63"/>
<dbReference type="InterPro" id="IPR011010">
    <property type="entry name" value="DNA_brk_join_enz"/>
</dbReference>
<dbReference type="Pfam" id="PF17293">
    <property type="entry name" value="Arm-DNA-bind_5"/>
    <property type="match status" value="1"/>
</dbReference>
<dbReference type="Gene3D" id="1.10.150.130">
    <property type="match status" value="1"/>
</dbReference>
<proteinExistence type="predicted"/>
<accession>A0A1G8EL63</accession>
<dbReference type="SUPFAM" id="SSF56349">
    <property type="entry name" value="DNA breaking-rejoining enzymes"/>
    <property type="match status" value="1"/>
</dbReference>
<evidence type="ECO:0000259" key="3">
    <source>
        <dbReference type="Pfam" id="PF17293"/>
    </source>
</evidence>
<sequence>MAIQRKCSPEKWNTRKGCMVGTKDSVKEFNAYLLAFQTKVYEIQRSLLTEGNLVDPELIKRNLTGKDRSAKMFLEIFEEHNENMHRLVGKDYSASTLTKYATCLKSLKLFVQFQYKTSDINVRLMDFKFITSLEMYLKTQKGVGHNTTMGYIKKVKKIVHFCIANKWLNSDPFMAFKVSINKTARTFLSDIEMKRLTEKDLKFGDWRKLGICLFLVATQDLHTLMLQNLQKMRLLKMVMEQHGL</sequence>
<reference evidence="5" key="1">
    <citation type="submission" date="2016-10" db="EMBL/GenBank/DDBJ databases">
        <authorList>
            <person name="Varghese N."/>
            <person name="Submissions S."/>
        </authorList>
    </citation>
    <scope>NUCLEOTIDE SEQUENCE [LARGE SCALE GENOMIC DNA]</scope>
    <source>
        <strain evidence="5">DSM 17933</strain>
    </source>
</reference>
<dbReference type="InterPro" id="IPR025269">
    <property type="entry name" value="SAM-like_dom"/>
</dbReference>
<dbReference type="GO" id="GO:0003677">
    <property type="term" value="F:DNA binding"/>
    <property type="evidence" value="ECO:0007669"/>
    <property type="project" value="UniProtKB-KW"/>
</dbReference>
<name>A0A1G8EL63_9SPHI</name>